<evidence type="ECO:0000313" key="12">
    <source>
        <dbReference type="Proteomes" id="UP000007488"/>
    </source>
</evidence>
<keyword evidence="8" id="KW-1003">Cell membrane</keyword>
<evidence type="ECO:0000259" key="9">
    <source>
        <dbReference type="PROSITE" id="PS50893"/>
    </source>
</evidence>
<dbReference type="FunFam" id="3.40.50.300:FF:000201">
    <property type="entry name" value="Glycine betaine/L-proline ABC transporter ATP-binding protein"/>
    <property type="match status" value="1"/>
</dbReference>
<keyword evidence="11" id="KW-0378">Hydrolase</keyword>
<dbReference type="PROSITE" id="PS50893">
    <property type="entry name" value="ABC_TRANSPORTER_2"/>
    <property type="match status" value="1"/>
</dbReference>
<dbReference type="AlphaFoldDB" id="F0SYQ2"/>
<evidence type="ECO:0000313" key="11">
    <source>
        <dbReference type="EMBL" id="ADY54853.1"/>
    </source>
</evidence>
<feature type="domain" description="CBS" evidence="10">
    <location>
        <begin position="282"/>
        <end position="338"/>
    </location>
</feature>
<dbReference type="SMART" id="SM00116">
    <property type="entry name" value="CBS"/>
    <property type="match status" value="2"/>
</dbReference>
<proteinExistence type="inferred from homology"/>
<comment type="subunit">
    <text evidence="8">The complex is probably composed of two ATP-binding proteins, two transmembrane proteins and a solute-binding protein.</text>
</comment>
<dbReference type="CDD" id="cd03294">
    <property type="entry name" value="ABC_Pro_Gly_Betaine"/>
    <property type="match status" value="1"/>
</dbReference>
<dbReference type="SUPFAM" id="SSF54631">
    <property type="entry name" value="CBS-domain pair"/>
    <property type="match status" value="1"/>
</dbReference>
<name>F0SYQ2_SYNGF</name>
<dbReference type="InterPro" id="IPR051921">
    <property type="entry name" value="ABC_osmolyte_uptake_ATP-bind"/>
</dbReference>
<dbReference type="InterPro" id="IPR003593">
    <property type="entry name" value="AAA+_ATPase"/>
</dbReference>
<keyword evidence="6 7" id="KW-0129">CBS domain</keyword>
<keyword evidence="4 8" id="KW-0067">ATP-binding</keyword>
<keyword evidence="2 8" id="KW-0813">Transport</keyword>
<dbReference type="GO" id="GO:0005886">
    <property type="term" value="C:plasma membrane"/>
    <property type="evidence" value="ECO:0007669"/>
    <property type="project" value="UniProtKB-SubCell"/>
</dbReference>
<dbReference type="GO" id="GO:0031460">
    <property type="term" value="P:glycine betaine transport"/>
    <property type="evidence" value="ECO:0007669"/>
    <property type="project" value="InterPro"/>
</dbReference>
<evidence type="ECO:0000256" key="6">
    <source>
        <dbReference type="ARBA" id="ARBA00023122"/>
    </source>
</evidence>
<reference evidence="12" key="2">
    <citation type="submission" date="2011-02" db="EMBL/GenBank/DDBJ databases">
        <title>The complete genome of Syntrophobotulus glycolicus DSM 8271.</title>
        <authorList>
            <person name="Lucas S."/>
            <person name="Copeland A."/>
            <person name="Lapidus A."/>
            <person name="Bruce D."/>
            <person name="Goodwin L."/>
            <person name="Pitluck S."/>
            <person name="Kyrpides N."/>
            <person name="Mavromatis K."/>
            <person name="Pagani I."/>
            <person name="Ivanova N."/>
            <person name="Mikhailova N."/>
            <person name="Chertkov O."/>
            <person name="Held B."/>
            <person name="Detter J.C."/>
            <person name="Tapia R."/>
            <person name="Han C."/>
            <person name="Land M."/>
            <person name="Hauser L."/>
            <person name="Markowitz V."/>
            <person name="Cheng J.-F."/>
            <person name="Hugenholtz P."/>
            <person name="Woyke T."/>
            <person name="Wu D."/>
            <person name="Spring S."/>
            <person name="Schroeder M."/>
            <person name="Brambilla E."/>
            <person name="Klenk H.-P."/>
            <person name="Eisen J.A."/>
        </authorList>
    </citation>
    <scope>NUCLEOTIDE SEQUENCE [LARGE SCALE GENOMIC DNA]</scope>
    <source>
        <strain evidence="12">DSM 8271 / FlGlyR</strain>
    </source>
</reference>
<comment type="catalytic activity">
    <reaction evidence="8">
        <text>a quaternary ammonium(out) + ATP + H2O = a quaternary ammonium(in) + ADP + phosphate + H(+)</text>
        <dbReference type="Rhea" id="RHEA:11036"/>
        <dbReference type="ChEBI" id="CHEBI:15377"/>
        <dbReference type="ChEBI" id="CHEBI:15378"/>
        <dbReference type="ChEBI" id="CHEBI:30616"/>
        <dbReference type="ChEBI" id="CHEBI:35267"/>
        <dbReference type="ChEBI" id="CHEBI:43474"/>
        <dbReference type="ChEBI" id="CHEBI:456216"/>
    </reaction>
</comment>
<dbReference type="GO" id="GO:0016887">
    <property type="term" value="F:ATP hydrolysis activity"/>
    <property type="evidence" value="ECO:0007669"/>
    <property type="project" value="UniProtKB-UniRule"/>
</dbReference>
<dbReference type="InterPro" id="IPR017871">
    <property type="entry name" value="ABC_transporter-like_CS"/>
</dbReference>
<dbReference type="EMBL" id="CP002547">
    <property type="protein sequence ID" value="ADY54853.1"/>
    <property type="molecule type" value="Genomic_DNA"/>
</dbReference>
<dbReference type="Gene3D" id="3.10.580.10">
    <property type="entry name" value="CBS-domain"/>
    <property type="match status" value="1"/>
</dbReference>
<evidence type="ECO:0000256" key="7">
    <source>
        <dbReference type="PROSITE-ProRule" id="PRU00703"/>
    </source>
</evidence>
<evidence type="ECO:0000256" key="4">
    <source>
        <dbReference type="ARBA" id="ARBA00022840"/>
    </source>
</evidence>
<evidence type="ECO:0000256" key="3">
    <source>
        <dbReference type="ARBA" id="ARBA00022741"/>
    </source>
</evidence>
<keyword evidence="12" id="KW-1185">Reference proteome</keyword>
<dbReference type="PANTHER" id="PTHR43869">
    <property type="entry name" value="GLYCINE BETAINE/PROLINE BETAINE TRANSPORT SYSTEM ATP-BINDING PROTEIN PROV"/>
    <property type="match status" value="1"/>
</dbReference>
<reference evidence="11 12" key="1">
    <citation type="journal article" date="2011" name="Stand. Genomic Sci.">
        <title>Complete genome sequence of Syntrophobotulus glycolicus type strain (FlGlyR).</title>
        <authorList>
            <person name="Han C."/>
            <person name="Mwirichia R."/>
            <person name="Chertkov O."/>
            <person name="Held B."/>
            <person name="Lapidus A."/>
            <person name="Nolan M."/>
            <person name="Lucas S."/>
            <person name="Hammon N."/>
            <person name="Deshpande S."/>
            <person name="Cheng J.F."/>
            <person name="Tapia R."/>
            <person name="Goodwin L."/>
            <person name="Pitluck S."/>
            <person name="Huntemann M."/>
            <person name="Liolios K."/>
            <person name="Ivanova N."/>
            <person name="Pagani I."/>
            <person name="Mavromatis K."/>
            <person name="Ovchinikova G."/>
            <person name="Pati A."/>
            <person name="Chen A."/>
            <person name="Palaniappan K."/>
            <person name="Land M."/>
            <person name="Hauser L."/>
            <person name="Brambilla E.M."/>
            <person name="Rohde M."/>
            <person name="Spring S."/>
            <person name="Sikorski J."/>
            <person name="Goker M."/>
            <person name="Woyke T."/>
            <person name="Bristow J."/>
            <person name="Eisen J.A."/>
            <person name="Markowitz V."/>
            <person name="Hugenholtz P."/>
            <person name="Kyrpides N.C."/>
            <person name="Klenk H.P."/>
            <person name="Detter J.C."/>
        </authorList>
    </citation>
    <scope>NUCLEOTIDE SEQUENCE [LARGE SCALE GENOMIC DNA]</scope>
    <source>
        <strain evidence="12">DSM 8271 / FlGlyR</strain>
    </source>
</reference>
<dbReference type="KEGG" id="sgy:Sgly_0488"/>
<dbReference type="SMART" id="SM00382">
    <property type="entry name" value="AAA"/>
    <property type="match status" value="1"/>
</dbReference>
<dbReference type="SUPFAM" id="SSF52540">
    <property type="entry name" value="P-loop containing nucleoside triphosphate hydrolases"/>
    <property type="match status" value="1"/>
</dbReference>
<dbReference type="InterPro" id="IPR003439">
    <property type="entry name" value="ABC_transporter-like_ATP-bd"/>
</dbReference>
<dbReference type="PANTHER" id="PTHR43869:SF1">
    <property type="entry name" value="GLYCINE BETAINE_PROLINE BETAINE TRANSPORT SYSTEM ATP-BINDING PROTEIN PROV"/>
    <property type="match status" value="1"/>
</dbReference>
<dbReference type="Pfam" id="PF00005">
    <property type="entry name" value="ABC_tran"/>
    <property type="match status" value="1"/>
</dbReference>
<dbReference type="InterPro" id="IPR046342">
    <property type="entry name" value="CBS_dom_sf"/>
</dbReference>
<dbReference type="EC" id="7.6.2.9" evidence="8"/>
<evidence type="ECO:0000259" key="10">
    <source>
        <dbReference type="PROSITE" id="PS51371"/>
    </source>
</evidence>
<dbReference type="GO" id="GO:0006970">
    <property type="term" value="P:response to osmotic stress"/>
    <property type="evidence" value="ECO:0007669"/>
    <property type="project" value="UniProtKB-ARBA"/>
</dbReference>
<dbReference type="Pfam" id="PF00571">
    <property type="entry name" value="CBS"/>
    <property type="match status" value="2"/>
</dbReference>
<evidence type="ECO:0000256" key="5">
    <source>
        <dbReference type="ARBA" id="ARBA00022970"/>
    </source>
</evidence>
<evidence type="ECO:0000256" key="1">
    <source>
        <dbReference type="ARBA" id="ARBA00005417"/>
    </source>
</evidence>
<gene>
    <name evidence="11" type="ordered locus">Sgly_0488</name>
</gene>
<dbReference type="RefSeq" id="WP_013623724.1">
    <property type="nucleotide sequence ID" value="NC_015172.1"/>
</dbReference>
<dbReference type="Proteomes" id="UP000007488">
    <property type="component" value="Chromosome"/>
</dbReference>
<dbReference type="InterPro" id="IPR005892">
    <property type="entry name" value="Gly-betaine_transp_ATP-bd"/>
</dbReference>
<keyword evidence="8" id="KW-0997">Cell inner membrane</keyword>
<dbReference type="InterPro" id="IPR027417">
    <property type="entry name" value="P-loop_NTPase"/>
</dbReference>
<keyword evidence="3 8" id="KW-0547">Nucleotide-binding</keyword>
<organism evidence="11 12">
    <name type="scientific">Syntrophobotulus glycolicus (strain DSM 8271 / FlGlyR)</name>
    <dbReference type="NCBI Taxonomy" id="645991"/>
    <lineage>
        <taxon>Bacteria</taxon>
        <taxon>Bacillati</taxon>
        <taxon>Bacillota</taxon>
        <taxon>Clostridia</taxon>
        <taxon>Eubacteriales</taxon>
        <taxon>Desulfitobacteriaceae</taxon>
        <taxon>Syntrophobotulus</taxon>
    </lineage>
</organism>
<dbReference type="OrthoDB" id="9802264at2"/>
<dbReference type="HOGENOM" id="CLU_000604_2_2_9"/>
<dbReference type="eggNOG" id="COG4175">
    <property type="taxonomic scope" value="Bacteria"/>
</dbReference>
<evidence type="ECO:0000256" key="2">
    <source>
        <dbReference type="ARBA" id="ARBA00022448"/>
    </source>
</evidence>
<keyword evidence="5" id="KW-0029">Amino-acid transport</keyword>
<protein>
    <recommendedName>
        <fullName evidence="8">Quaternary amine transport ATP-binding protein</fullName>
        <ecNumber evidence="8">7.6.2.9</ecNumber>
    </recommendedName>
</protein>
<feature type="domain" description="ABC transporter" evidence="9">
    <location>
        <begin position="24"/>
        <end position="267"/>
    </location>
</feature>
<dbReference type="eggNOG" id="COG3448">
    <property type="taxonomic scope" value="Bacteria"/>
</dbReference>
<dbReference type="STRING" id="645991.Sgly_0488"/>
<comment type="subcellular location">
    <subcellularLocation>
        <location evidence="8">Cell inner membrane</location>
        <topology evidence="8">Peripheral membrane protein</topology>
    </subcellularLocation>
</comment>
<dbReference type="PROSITE" id="PS00211">
    <property type="entry name" value="ABC_TRANSPORTER_1"/>
    <property type="match status" value="1"/>
</dbReference>
<dbReference type="InterPro" id="IPR000644">
    <property type="entry name" value="CBS_dom"/>
</dbReference>
<dbReference type="NCBIfam" id="TIGR01186">
    <property type="entry name" value="proV"/>
    <property type="match status" value="1"/>
</dbReference>
<dbReference type="GO" id="GO:0015418">
    <property type="term" value="F:ABC-type quaternary ammonium compound transporting activity"/>
    <property type="evidence" value="ECO:0007669"/>
    <property type="project" value="UniProtKB-EC"/>
</dbReference>
<evidence type="ECO:0000256" key="8">
    <source>
        <dbReference type="RuleBase" id="RU369116"/>
    </source>
</evidence>
<dbReference type="PROSITE" id="PS51371">
    <property type="entry name" value="CBS"/>
    <property type="match status" value="1"/>
</dbReference>
<sequence length="401" mass="44720">MAENDKIVVKNLIKIFQNYPQKVLNLIEKGKSKEQILEETGQTVGINNVSFTVKHGEIFVVMGLSGSGKSTILRCINRLIKPSFGEIFIDDIDITKLKHKELRRFRQEKIAMVFQQFALLPHRTVLQNTVYGLEIKGIAKKDREAKALAVLNMVGLKGWENKYPSQLSGGMKQRVGLARALTNNTDILLMDEAFSALDPLIREEMQDELLSLQQKMNKTIVFITHDLNEALKLGDRIAFLKDGELIQVGTPEEIITNPGDDYVEKFVRGVDRSKLLTAVDVMNKPHPLVTRRDGPSVVLRIMKEYGISSVFVVDREKRLQGIITAEEAITAKNSGISSLNEYELVQGLVVEEDTPIQEIMDLLVDSKLPIAVIDKENKMQGIIIRGSVLAALSSKGGGAND</sequence>
<comment type="similarity">
    <text evidence="1 8">Belongs to the ABC transporter superfamily.</text>
</comment>
<dbReference type="GO" id="GO:0006865">
    <property type="term" value="P:amino acid transport"/>
    <property type="evidence" value="ECO:0007669"/>
    <property type="project" value="UniProtKB-UniRule"/>
</dbReference>
<dbReference type="Gene3D" id="3.40.50.300">
    <property type="entry name" value="P-loop containing nucleotide triphosphate hydrolases"/>
    <property type="match status" value="1"/>
</dbReference>
<accession>F0SYQ2</accession>
<keyword evidence="8" id="KW-0472">Membrane</keyword>
<dbReference type="GO" id="GO:0005524">
    <property type="term" value="F:ATP binding"/>
    <property type="evidence" value="ECO:0007669"/>
    <property type="project" value="UniProtKB-UniRule"/>
</dbReference>